<organism evidence="4 5">
    <name type="scientific">Hamiltosporidium tvaerminnensis</name>
    <dbReference type="NCBI Taxonomy" id="1176355"/>
    <lineage>
        <taxon>Eukaryota</taxon>
        <taxon>Fungi</taxon>
        <taxon>Fungi incertae sedis</taxon>
        <taxon>Microsporidia</taxon>
        <taxon>Dubosqiidae</taxon>
        <taxon>Hamiltosporidium</taxon>
    </lineage>
</organism>
<dbReference type="GO" id="GO:0008270">
    <property type="term" value="F:zinc ion binding"/>
    <property type="evidence" value="ECO:0007669"/>
    <property type="project" value="UniProtKB-KW"/>
</dbReference>
<dbReference type="OrthoDB" id="787137at2759"/>
<accession>A0A4Q9LZY2</accession>
<proteinExistence type="predicted"/>
<feature type="compositionally biased region" description="Basic and acidic residues" evidence="2">
    <location>
        <begin position="401"/>
        <end position="411"/>
    </location>
</feature>
<dbReference type="Gene3D" id="3.40.630.30">
    <property type="match status" value="2"/>
</dbReference>
<dbReference type="GO" id="GO:0004402">
    <property type="term" value="F:histone acetyltransferase activity"/>
    <property type="evidence" value="ECO:0007669"/>
    <property type="project" value="InterPro"/>
</dbReference>
<evidence type="ECO:0000313" key="4">
    <source>
        <dbReference type="EMBL" id="TBU15715.1"/>
    </source>
</evidence>
<dbReference type="PANTHER" id="PTHR10615">
    <property type="entry name" value="HISTONE ACETYLTRANSFERASE"/>
    <property type="match status" value="1"/>
</dbReference>
<dbReference type="Gene3D" id="3.30.60.60">
    <property type="entry name" value="N-acetyl transferase-like"/>
    <property type="match status" value="1"/>
</dbReference>
<keyword evidence="1 4" id="KW-0808">Transferase</keyword>
<dbReference type="Proteomes" id="UP000292282">
    <property type="component" value="Unassembled WGS sequence"/>
</dbReference>
<dbReference type="InterPro" id="IPR050603">
    <property type="entry name" value="MYST_HAT"/>
</dbReference>
<keyword evidence="5" id="KW-1185">Reference proteome</keyword>
<feature type="compositionally biased region" description="Polar residues" evidence="2">
    <location>
        <begin position="340"/>
        <end position="365"/>
    </location>
</feature>
<dbReference type="GO" id="GO:0005634">
    <property type="term" value="C:nucleus"/>
    <property type="evidence" value="ECO:0007669"/>
    <property type="project" value="UniProtKB-SubCell"/>
</dbReference>
<dbReference type="AlphaFoldDB" id="A0A4Q9LZY2"/>
<evidence type="ECO:0000259" key="3">
    <source>
        <dbReference type="PROSITE" id="PS51726"/>
    </source>
</evidence>
<feature type="compositionally biased region" description="Acidic residues" evidence="2">
    <location>
        <begin position="391"/>
        <end position="400"/>
    </location>
</feature>
<dbReference type="GO" id="GO:0006357">
    <property type="term" value="P:regulation of transcription by RNA polymerase II"/>
    <property type="evidence" value="ECO:0007669"/>
    <property type="project" value="TreeGrafter"/>
</dbReference>
<evidence type="ECO:0000256" key="1">
    <source>
        <dbReference type="ARBA" id="ARBA00022679"/>
    </source>
</evidence>
<evidence type="ECO:0000313" key="5">
    <source>
        <dbReference type="Proteomes" id="UP000292282"/>
    </source>
</evidence>
<feature type="compositionally biased region" description="Basic and acidic residues" evidence="2">
    <location>
        <begin position="366"/>
        <end position="389"/>
    </location>
</feature>
<dbReference type="InterPro" id="IPR016181">
    <property type="entry name" value="Acyl_CoA_acyltransferase"/>
</dbReference>
<reference evidence="4 5" key="1">
    <citation type="submission" date="2017-12" db="EMBL/GenBank/DDBJ databases">
        <authorList>
            <person name="Pombert J.-F."/>
            <person name="Haag K.L."/>
            <person name="Ebert D."/>
        </authorList>
    </citation>
    <scope>NUCLEOTIDE SEQUENCE [LARGE SCALE GENOMIC DNA]</scope>
    <source>
        <strain evidence="4">IL-G-3</strain>
    </source>
</reference>
<dbReference type="GO" id="GO:0003682">
    <property type="term" value="F:chromatin binding"/>
    <property type="evidence" value="ECO:0007669"/>
    <property type="project" value="TreeGrafter"/>
</dbReference>
<dbReference type="InterPro" id="IPR002717">
    <property type="entry name" value="HAT_MYST-type"/>
</dbReference>
<dbReference type="EMBL" id="PITK01000308">
    <property type="protein sequence ID" value="TBU15715.1"/>
    <property type="molecule type" value="Genomic_DNA"/>
</dbReference>
<dbReference type="GO" id="GO:0000785">
    <property type="term" value="C:chromatin"/>
    <property type="evidence" value="ECO:0007669"/>
    <property type="project" value="TreeGrafter"/>
</dbReference>
<evidence type="ECO:0000256" key="2">
    <source>
        <dbReference type="SAM" id="MobiDB-lite"/>
    </source>
</evidence>
<feature type="domain" description="MYST-type HAT" evidence="3">
    <location>
        <begin position="187"/>
        <end position="556"/>
    </location>
</feature>
<feature type="region of interest" description="Disordered" evidence="2">
    <location>
        <begin position="333"/>
        <end position="411"/>
    </location>
</feature>
<dbReference type="STRING" id="1176355.A0A4Q9LZY2"/>
<name>A0A4Q9LZY2_9MICR</name>
<protein>
    <submittedName>
        <fullName evidence="4">MOZ/SAS-like histone acetyltransferase</fullName>
    </submittedName>
</protein>
<dbReference type="VEuPathDB" id="MicrosporidiaDB:CWI38_0308p0050"/>
<comment type="caution">
    <text evidence="4">The sequence shown here is derived from an EMBL/GenBank/DDBJ whole genome shotgun (WGS) entry which is preliminary data.</text>
</comment>
<dbReference type="PROSITE" id="PS51726">
    <property type="entry name" value="MYST_HAT"/>
    <property type="match status" value="1"/>
</dbReference>
<dbReference type="GO" id="GO:0003712">
    <property type="term" value="F:transcription coregulator activity"/>
    <property type="evidence" value="ECO:0007669"/>
    <property type="project" value="TreeGrafter"/>
</dbReference>
<dbReference type="SUPFAM" id="SSF55729">
    <property type="entry name" value="Acyl-CoA N-acyltransferases (Nat)"/>
    <property type="match status" value="2"/>
</dbReference>
<dbReference type="Pfam" id="PF01853">
    <property type="entry name" value="MOZ_SAS"/>
    <property type="match status" value="2"/>
</dbReference>
<sequence>MFYVLLNNTLITTTTVINTYYFTVFCLLLANTPLTPSFITTPPLFTHNIHYYYPFKNTKISISSMRLKRHKFYKKQRRNTKKSNNEKQPLLIQTPNHQTYSLLNTEEILKKEFFPINFYTTKYKNFYSKNKKYIFNFKKNVENKNLESKKLFAKTNLETKNVEFNKYSLKKNIENKYINTTLSTPHITPNTSTTIFINNSYLNTKYFSPFTTWTNCIYICSKCMLNYSDEHAYQRHKNRCVKEVGKCIYKENYIKIYEIYGNKDKQYCRDLCLLGKAFLENKTLYYDVEPFVFYVLFFKENFVGYFSKEKIFVNENICNSKIGKSETSESKIGKFKIGKPNSNETDSNKSKISASDSNETYSNETDSNKIHSNKTDSNETDSNKSKISELDSNETDSNETDSDKLDSNKDTQRLDFNKTSSMNFDTKVLTSGKYNLSCIVVLPTFQGQGYGFMLVDLSYKLCVQEGTVGTPEKPLSEAGNACYKRYWKYIVYKNIEMCEDLVIEELAFRLGMTVDDVVYALEMLEILKKNDDGYFLEGKEIEVQKVRILNQEGFII</sequence>
<gene>
    <name evidence="4" type="ORF">CWI38_0308p0050</name>
</gene>